<sequence>MDLFKHLETALQTTAAQVVDGNLLAPEFPTSRAATGPQRPPLSAAATAAVATSAGAAWAAFGLEGRKAPLRRALEQLEEGVASGRGQGMLDELREHVAALLELPDPLQALEGAAAATKRAADLETELRQLQRDLKAARADDAEVQQLVDAHEKEKAAGARARADLEAAQAQLASLEAAAGSKFESEIQLRAKAQEADKLQVALAKLREDYDASQTQLFDALAKQEEANGVARTDDHAAALDEIDQLRRQVAGLSAQRVRLQQQVQQLSDQLQQYAEGPAQQDDDEAGEGSGVEAQSPQRQHGLLSPRSSVLGAARDAERLQARTELDSALARLRQAEHQMRLLESRANLAESQASRLQSEVQRRPAPEQYAEATAAVAALSALVGRQLEQEGWEAGAAQAAVTALAVDPGHLPAQLQERVSKLSDALATAGRTTDALRGERDAALQELQQVQSTLKEAQDAVRQLEQDLVVASACGGISRDEAAVARAGSAADSGGDLSAAILECNSQRLMGRAAASADSNDDGDRGGAAGGDGTSSSQLLSVVVRQRDRFQRRMLDLEEECGRLQQHAAELNSGSERLAADNVELVKQIRFLKTRQLAASAGAGGGAGGGGGGSSGAGATIIRVDSLGVQHVESKAARYSCGPVAFELAGRRKRQQAGQVANLASAAVGGAEARYAPHYERAVNPFADFQ</sequence>
<dbReference type="KEGG" id="mng:MNEG_1749"/>
<feature type="coiled-coil region" evidence="2">
    <location>
        <begin position="541"/>
        <end position="568"/>
    </location>
</feature>
<feature type="domain" description="CASP C-terminal" evidence="4">
    <location>
        <begin position="446"/>
        <end position="691"/>
    </location>
</feature>
<evidence type="ECO:0000259" key="4">
    <source>
        <dbReference type="Pfam" id="PF08172"/>
    </source>
</evidence>
<evidence type="ECO:0000256" key="3">
    <source>
        <dbReference type="SAM" id="MobiDB-lite"/>
    </source>
</evidence>
<dbReference type="PANTHER" id="PTHR14043:SF2">
    <property type="entry name" value="HOMEOBOX PROTEIN CUT"/>
    <property type="match status" value="1"/>
</dbReference>
<evidence type="ECO:0000256" key="1">
    <source>
        <dbReference type="ARBA" id="ARBA00023054"/>
    </source>
</evidence>
<gene>
    <name evidence="5" type="ORF">MNEG_1749</name>
</gene>
<dbReference type="GO" id="GO:0006891">
    <property type="term" value="P:intra-Golgi vesicle-mediated transport"/>
    <property type="evidence" value="ECO:0007669"/>
    <property type="project" value="InterPro"/>
</dbReference>
<keyword evidence="6" id="KW-1185">Reference proteome</keyword>
<name>A0A0D2K7J4_9CHLO</name>
<proteinExistence type="predicted"/>
<dbReference type="AlphaFoldDB" id="A0A0D2K7J4"/>
<dbReference type="RefSeq" id="XP_013905217.1">
    <property type="nucleotide sequence ID" value="XM_014049763.1"/>
</dbReference>
<dbReference type="InterPro" id="IPR012955">
    <property type="entry name" value="CASP_C"/>
</dbReference>
<keyword evidence="1 2" id="KW-0175">Coiled coil</keyword>
<evidence type="ECO:0000313" key="5">
    <source>
        <dbReference type="EMBL" id="KIZ06198.1"/>
    </source>
</evidence>
<accession>A0A0D2K7J4</accession>
<organism evidence="5 6">
    <name type="scientific">Monoraphidium neglectum</name>
    <dbReference type="NCBI Taxonomy" id="145388"/>
    <lineage>
        <taxon>Eukaryota</taxon>
        <taxon>Viridiplantae</taxon>
        <taxon>Chlorophyta</taxon>
        <taxon>core chlorophytes</taxon>
        <taxon>Chlorophyceae</taxon>
        <taxon>CS clade</taxon>
        <taxon>Sphaeropleales</taxon>
        <taxon>Selenastraceae</taxon>
        <taxon>Monoraphidium</taxon>
    </lineage>
</organism>
<feature type="region of interest" description="Disordered" evidence="3">
    <location>
        <begin position="274"/>
        <end position="310"/>
    </location>
</feature>
<feature type="non-terminal residue" evidence="5">
    <location>
        <position position="691"/>
    </location>
</feature>
<protein>
    <recommendedName>
        <fullName evidence="4">CASP C-terminal domain-containing protein</fullName>
    </recommendedName>
</protein>
<dbReference type="STRING" id="145388.A0A0D2K7J4"/>
<dbReference type="Pfam" id="PF08172">
    <property type="entry name" value="CASP_C"/>
    <property type="match status" value="1"/>
</dbReference>
<feature type="coiled-coil region" evidence="2">
    <location>
        <begin position="319"/>
        <end position="360"/>
    </location>
</feature>
<dbReference type="EMBL" id="KK100401">
    <property type="protein sequence ID" value="KIZ06198.1"/>
    <property type="molecule type" value="Genomic_DNA"/>
</dbReference>
<dbReference type="GeneID" id="25734627"/>
<feature type="coiled-coil region" evidence="2">
    <location>
        <begin position="441"/>
        <end position="475"/>
    </location>
</feature>
<evidence type="ECO:0000313" key="6">
    <source>
        <dbReference type="Proteomes" id="UP000054498"/>
    </source>
</evidence>
<dbReference type="Proteomes" id="UP000054498">
    <property type="component" value="Unassembled WGS sequence"/>
</dbReference>
<evidence type="ECO:0000256" key="2">
    <source>
        <dbReference type="SAM" id="Coils"/>
    </source>
</evidence>
<dbReference type="OrthoDB" id="10636047at2759"/>
<feature type="region of interest" description="Disordered" evidence="3">
    <location>
        <begin position="514"/>
        <end position="536"/>
    </location>
</feature>
<reference evidence="5 6" key="1">
    <citation type="journal article" date="2013" name="BMC Genomics">
        <title>Reconstruction of the lipid metabolism for the microalga Monoraphidium neglectum from its genome sequence reveals characteristics suitable for biofuel production.</title>
        <authorList>
            <person name="Bogen C."/>
            <person name="Al-Dilaimi A."/>
            <person name="Albersmeier A."/>
            <person name="Wichmann J."/>
            <person name="Grundmann M."/>
            <person name="Rupp O."/>
            <person name="Lauersen K.J."/>
            <person name="Blifernez-Klassen O."/>
            <person name="Kalinowski J."/>
            <person name="Goesmann A."/>
            <person name="Mussgnug J.H."/>
            <person name="Kruse O."/>
        </authorList>
    </citation>
    <scope>NUCLEOTIDE SEQUENCE [LARGE SCALE GENOMIC DNA]</scope>
    <source>
        <strain evidence="5 6">SAG 48.87</strain>
    </source>
</reference>
<dbReference type="PANTHER" id="PTHR14043">
    <property type="entry name" value="CCAAT DISPLACEMENT PROTEIN-RELATED"/>
    <property type="match status" value="1"/>
</dbReference>
<dbReference type="GO" id="GO:0000139">
    <property type="term" value="C:Golgi membrane"/>
    <property type="evidence" value="ECO:0007669"/>
    <property type="project" value="InterPro"/>
</dbReference>